<keyword evidence="4" id="KW-1185">Reference proteome</keyword>
<dbReference type="EMBL" id="WBKO01000001">
    <property type="protein sequence ID" value="MDV2481192.1"/>
    <property type="molecule type" value="Genomic_DNA"/>
</dbReference>
<dbReference type="PANTHER" id="PTHR45947:SF3">
    <property type="entry name" value="SULFOQUINOVOSYL TRANSFERASE SQD2"/>
    <property type="match status" value="1"/>
</dbReference>
<feature type="domain" description="Glycosyl transferase family 1" evidence="1">
    <location>
        <begin position="210"/>
        <end position="367"/>
    </location>
</feature>
<gene>
    <name evidence="3" type="ORF">F8E02_04040</name>
</gene>
<dbReference type="Gene3D" id="3.40.50.2000">
    <property type="entry name" value="Glycogen Phosphorylase B"/>
    <property type="match status" value="2"/>
</dbReference>
<evidence type="ECO:0000313" key="3">
    <source>
        <dbReference type="EMBL" id="MDV2481192.1"/>
    </source>
</evidence>
<dbReference type="InterPro" id="IPR028098">
    <property type="entry name" value="Glyco_trans_4-like_N"/>
</dbReference>
<protein>
    <submittedName>
        <fullName evidence="3">Glycosyltransferase family 4 protein</fullName>
    </submittedName>
</protein>
<name>A0ABU3WZG7_9EURY</name>
<dbReference type="Pfam" id="PF00534">
    <property type="entry name" value="Glycos_transf_1"/>
    <property type="match status" value="1"/>
</dbReference>
<proteinExistence type="predicted"/>
<evidence type="ECO:0000313" key="4">
    <source>
        <dbReference type="Proteomes" id="UP001281203"/>
    </source>
</evidence>
<comment type="caution">
    <text evidence="3">The sequence shown here is derived from an EMBL/GenBank/DDBJ whole genome shotgun (WGS) entry which is preliminary data.</text>
</comment>
<dbReference type="Proteomes" id="UP001281203">
    <property type="component" value="Unassembled WGS sequence"/>
</dbReference>
<dbReference type="CDD" id="cd03798">
    <property type="entry name" value="GT4_WlbH-like"/>
    <property type="match status" value="1"/>
</dbReference>
<evidence type="ECO:0000259" key="1">
    <source>
        <dbReference type="Pfam" id="PF00534"/>
    </source>
</evidence>
<reference evidence="3 4" key="1">
    <citation type="submission" date="2019-10" db="EMBL/GenBank/DDBJ databases">
        <title>Isolation and characterization of Methanoculleus sp. Wushi-C6 from a hot spring well.</title>
        <authorList>
            <person name="Chen S.-C."/>
            <person name="Lan Z.-H."/>
            <person name="You Y.-T."/>
            <person name="Lai M.-C."/>
        </authorList>
    </citation>
    <scope>NUCLEOTIDE SEQUENCE [LARGE SCALE GENOMIC DNA]</scope>
    <source>
        <strain evidence="3 4">Wushi-C6</strain>
    </source>
</reference>
<organism evidence="3 4">
    <name type="scientific">Methanoculleus caldifontis</name>
    <dbReference type="NCBI Taxonomy" id="2651577"/>
    <lineage>
        <taxon>Archaea</taxon>
        <taxon>Methanobacteriati</taxon>
        <taxon>Methanobacteriota</taxon>
        <taxon>Stenosarchaea group</taxon>
        <taxon>Methanomicrobia</taxon>
        <taxon>Methanomicrobiales</taxon>
        <taxon>Methanomicrobiaceae</taxon>
        <taxon>Methanoculleus</taxon>
    </lineage>
</organism>
<dbReference type="SUPFAM" id="SSF53756">
    <property type="entry name" value="UDP-Glycosyltransferase/glycogen phosphorylase"/>
    <property type="match status" value="1"/>
</dbReference>
<evidence type="ECO:0000259" key="2">
    <source>
        <dbReference type="Pfam" id="PF13439"/>
    </source>
</evidence>
<dbReference type="InterPro" id="IPR050194">
    <property type="entry name" value="Glycosyltransferase_grp1"/>
</dbReference>
<sequence length="392" mass="44715">MRETETNLLAITHTYRTFQKDPLESIAPYFSNVYVCIRSNPAMEILKHVNRNKYYKNSLDYKIDLSNKPENCHIYPSPTLYVPIESCYKSVGRKHLTAVTRIIKRNNLRFQLIHAHFTWSAGYVGACLKEEYDTPFVVTAHGYDIYSLPFRDADWKSRIEHVLNTADAITTVSNSNRECIERLNVATPVFVIPNGYNEAIFYPKDSAGCRRSLGLPLDKKIILSVGNFSPIKGHKYLISAVKEVAKHQNDILCIIIGSGQTFQSLERQIKSEQLEQYVRLVDRKPHGELSLWMNACDIFVLPSVRESFGLVQIEAMACGKPVVATRNGGSEEIIVSQDCGLLVEPKNSHELAEQINTALNKKWEFQKILEYSHAFSLEEIAKGYMKVYEKIL</sequence>
<dbReference type="InterPro" id="IPR001296">
    <property type="entry name" value="Glyco_trans_1"/>
</dbReference>
<dbReference type="Pfam" id="PF13439">
    <property type="entry name" value="Glyco_transf_4"/>
    <property type="match status" value="1"/>
</dbReference>
<accession>A0ABU3WZG7</accession>
<feature type="domain" description="Glycosyltransferase subfamily 4-like N-terminal" evidence="2">
    <location>
        <begin position="94"/>
        <end position="197"/>
    </location>
</feature>
<dbReference type="PANTHER" id="PTHR45947">
    <property type="entry name" value="SULFOQUINOVOSYL TRANSFERASE SQD2"/>
    <property type="match status" value="1"/>
</dbReference>